<sequence length="50" mass="6263">SEYQRKEKNWRMRISYFQNYRKSETEEALKENIKIKIYRNSFTKAGSRQK</sequence>
<dbReference type="Proteomes" id="UP000789901">
    <property type="component" value="Unassembled WGS sequence"/>
</dbReference>
<feature type="non-terminal residue" evidence="1">
    <location>
        <position position="1"/>
    </location>
</feature>
<protein>
    <submittedName>
        <fullName evidence="1">10617_t:CDS:1</fullName>
    </submittedName>
</protein>
<organism evidence="1 2">
    <name type="scientific">Gigaspora margarita</name>
    <dbReference type="NCBI Taxonomy" id="4874"/>
    <lineage>
        <taxon>Eukaryota</taxon>
        <taxon>Fungi</taxon>
        <taxon>Fungi incertae sedis</taxon>
        <taxon>Mucoromycota</taxon>
        <taxon>Glomeromycotina</taxon>
        <taxon>Glomeromycetes</taxon>
        <taxon>Diversisporales</taxon>
        <taxon>Gigasporaceae</taxon>
        <taxon>Gigaspora</taxon>
    </lineage>
</organism>
<name>A0ABN7WPA1_GIGMA</name>
<evidence type="ECO:0000313" key="2">
    <source>
        <dbReference type="Proteomes" id="UP000789901"/>
    </source>
</evidence>
<gene>
    <name evidence="1" type="ORF">GMARGA_LOCUS33371</name>
</gene>
<accession>A0ABN7WPA1</accession>
<proteinExistence type="predicted"/>
<keyword evidence="2" id="KW-1185">Reference proteome</keyword>
<evidence type="ECO:0000313" key="1">
    <source>
        <dbReference type="EMBL" id="CAG8837153.1"/>
    </source>
</evidence>
<comment type="caution">
    <text evidence="1">The sequence shown here is derived from an EMBL/GenBank/DDBJ whole genome shotgun (WGS) entry which is preliminary data.</text>
</comment>
<dbReference type="EMBL" id="CAJVQB010055216">
    <property type="protein sequence ID" value="CAG8837153.1"/>
    <property type="molecule type" value="Genomic_DNA"/>
</dbReference>
<reference evidence="1 2" key="1">
    <citation type="submission" date="2021-06" db="EMBL/GenBank/DDBJ databases">
        <authorList>
            <person name="Kallberg Y."/>
            <person name="Tangrot J."/>
            <person name="Rosling A."/>
        </authorList>
    </citation>
    <scope>NUCLEOTIDE SEQUENCE [LARGE SCALE GENOMIC DNA]</scope>
    <source>
        <strain evidence="1 2">120-4 pot B 10/14</strain>
    </source>
</reference>